<dbReference type="GO" id="GO:0000976">
    <property type="term" value="F:transcription cis-regulatory region binding"/>
    <property type="evidence" value="ECO:0007669"/>
    <property type="project" value="TreeGrafter"/>
</dbReference>
<dbReference type="CDD" id="cd00383">
    <property type="entry name" value="trans_reg_C"/>
    <property type="match status" value="1"/>
</dbReference>
<dbReference type="Proteomes" id="UP000542342">
    <property type="component" value="Unassembled WGS sequence"/>
</dbReference>
<evidence type="ECO:0000256" key="1">
    <source>
        <dbReference type="ARBA" id="ARBA00022553"/>
    </source>
</evidence>
<keyword evidence="10" id="KW-1185">Reference proteome</keyword>
<name>A0A7V9AC22_9BACT</name>
<feature type="DNA-binding region" description="OmpR/PhoB-type" evidence="6">
    <location>
        <begin position="161"/>
        <end position="265"/>
    </location>
</feature>
<gene>
    <name evidence="9" type="ORF">H0921_10620</name>
</gene>
<organism evidence="9 10">
    <name type="scientific">Thermogemmata fonticola</name>
    <dbReference type="NCBI Taxonomy" id="2755323"/>
    <lineage>
        <taxon>Bacteria</taxon>
        <taxon>Pseudomonadati</taxon>
        <taxon>Planctomycetota</taxon>
        <taxon>Planctomycetia</taxon>
        <taxon>Gemmatales</taxon>
        <taxon>Gemmataceae</taxon>
        <taxon>Thermogemmata</taxon>
    </lineage>
</organism>
<keyword evidence="2" id="KW-0902">Two-component regulatory system</keyword>
<comment type="caution">
    <text evidence="9">The sequence shown here is derived from an EMBL/GenBank/DDBJ whole genome shotgun (WGS) entry which is preliminary data.</text>
</comment>
<keyword evidence="4 6" id="KW-0238">DNA-binding</keyword>
<dbReference type="GO" id="GO:0006355">
    <property type="term" value="P:regulation of DNA-templated transcription"/>
    <property type="evidence" value="ECO:0007669"/>
    <property type="project" value="InterPro"/>
</dbReference>
<evidence type="ECO:0000259" key="8">
    <source>
        <dbReference type="PROSITE" id="PS51755"/>
    </source>
</evidence>
<feature type="domain" description="OmpR/PhoB-type" evidence="8">
    <location>
        <begin position="161"/>
        <end position="265"/>
    </location>
</feature>
<dbReference type="AlphaFoldDB" id="A0A7V9AC22"/>
<evidence type="ECO:0000313" key="9">
    <source>
        <dbReference type="EMBL" id="MBA2226613.1"/>
    </source>
</evidence>
<feature type="compositionally biased region" description="Pro residues" evidence="7">
    <location>
        <begin position="133"/>
        <end position="150"/>
    </location>
</feature>
<protein>
    <submittedName>
        <fullName evidence="9">Winged helix-turn-helix transcriptional regulator</fullName>
    </submittedName>
</protein>
<feature type="region of interest" description="Disordered" evidence="7">
    <location>
        <begin position="122"/>
        <end position="154"/>
    </location>
</feature>
<dbReference type="InterPro" id="IPR016032">
    <property type="entry name" value="Sig_transdc_resp-reg_C-effctor"/>
</dbReference>
<keyword evidence="1" id="KW-0597">Phosphoprotein</keyword>
<keyword evidence="5" id="KW-0804">Transcription</keyword>
<evidence type="ECO:0000256" key="4">
    <source>
        <dbReference type="ARBA" id="ARBA00023125"/>
    </source>
</evidence>
<evidence type="ECO:0000256" key="2">
    <source>
        <dbReference type="ARBA" id="ARBA00023012"/>
    </source>
</evidence>
<accession>A0A7V9AC22</accession>
<proteinExistence type="predicted"/>
<dbReference type="GO" id="GO:0032993">
    <property type="term" value="C:protein-DNA complex"/>
    <property type="evidence" value="ECO:0007669"/>
    <property type="project" value="TreeGrafter"/>
</dbReference>
<evidence type="ECO:0000256" key="3">
    <source>
        <dbReference type="ARBA" id="ARBA00023015"/>
    </source>
</evidence>
<dbReference type="SMART" id="SM00862">
    <property type="entry name" value="Trans_reg_C"/>
    <property type="match status" value="1"/>
</dbReference>
<evidence type="ECO:0000256" key="6">
    <source>
        <dbReference type="PROSITE-ProRule" id="PRU01091"/>
    </source>
</evidence>
<dbReference type="PROSITE" id="PS51755">
    <property type="entry name" value="OMPR_PHOB"/>
    <property type="match status" value="1"/>
</dbReference>
<dbReference type="Pfam" id="PF00486">
    <property type="entry name" value="Trans_reg_C"/>
    <property type="match status" value="1"/>
</dbReference>
<reference evidence="9 10" key="1">
    <citation type="submission" date="2020-07" db="EMBL/GenBank/DDBJ databases">
        <title>Thermogemmata thermophila gen. nov., sp. nov., a novel moderate thermophilic planctomycete from a Kamchatka hot spring.</title>
        <authorList>
            <person name="Elcheninov A.G."/>
            <person name="Podosokorskaya O.A."/>
            <person name="Kovaleva O.L."/>
            <person name="Novikov A."/>
            <person name="Bonch-Osmolovskaya E.A."/>
            <person name="Toshchakov S.V."/>
            <person name="Kublanov I.V."/>
        </authorList>
    </citation>
    <scope>NUCLEOTIDE SEQUENCE [LARGE SCALE GENOMIC DNA]</scope>
    <source>
        <strain evidence="9 10">2918</strain>
    </source>
</reference>
<dbReference type="PANTHER" id="PTHR48111:SF1">
    <property type="entry name" value="TWO-COMPONENT RESPONSE REGULATOR ORR33"/>
    <property type="match status" value="1"/>
</dbReference>
<dbReference type="InterPro" id="IPR036388">
    <property type="entry name" value="WH-like_DNA-bd_sf"/>
</dbReference>
<keyword evidence="3" id="KW-0805">Transcription regulation</keyword>
<sequence length="275" mass="29698">MGKLLVIAPAGKERQQLVRWLEHLGHAAVPATLRDLEPELLRRVDLVLASTRLLLNTDWSRWPRGIACPQLWLLDAPLPPQQLRELLAPLQPVRWGYLATPFTRAELAAALAALLQPDSAAPPAAASPASASAPPPSPTPAGARPAPPLPGAAAALAPPAAGPLRVHDCLVNLEQRCIHRPDGTCIRLSEMEAAILRYLLTHRSRVISREELLRQVWGIPAEGLTTRTVDMHIARLRAKLRPADSDPASAPAIVTIRKRGYQVGPAWCEPPAPAL</sequence>
<dbReference type="PANTHER" id="PTHR48111">
    <property type="entry name" value="REGULATOR OF RPOS"/>
    <property type="match status" value="1"/>
</dbReference>
<evidence type="ECO:0000256" key="7">
    <source>
        <dbReference type="SAM" id="MobiDB-lite"/>
    </source>
</evidence>
<evidence type="ECO:0000313" key="10">
    <source>
        <dbReference type="Proteomes" id="UP000542342"/>
    </source>
</evidence>
<dbReference type="EMBL" id="JACEFB010000007">
    <property type="protein sequence ID" value="MBA2226613.1"/>
    <property type="molecule type" value="Genomic_DNA"/>
</dbReference>
<dbReference type="GO" id="GO:0000156">
    <property type="term" value="F:phosphorelay response regulator activity"/>
    <property type="evidence" value="ECO:0007669"/>
    <property type="project" value="TreeGrafter"/>
</dbReference>
<dbReference type="Gene3D" id="1.10.10.10">
    <property type="entry name" value="Winged helix-like DNA-binding domain superfamily/Winged helix DNA-binding domain"/>
    <property type="match status" value="1"/>
</dbReference>
<dbReference type="RefSeq" id="WP_194538061.1">
    <property type="nucleotide sequence ID" value="NZ_JACEFB010000007.1"/>
</dbReference>
<dbReference type="InterPro" id="IPR039420">
    <property type="entry name" value="WalR-like"/>
</dbReference>
<dbReference type="GO" id="GO:0005829">
    <property type="term" value="C:cytosol"/>
    <property type="evidence" value="ECO:0007669"/>
    <property type="project" value="TreeGrafter"/>
</dbReference>
<evidence type="ECO:0000256" key="5">
    <source>
        <dbReference type="ARBA" id="ARBA00023163"/>
    </source>
</evidence>
<dbReference type="SUPFAM" id="SSF46894">
    <property type="entry name" value="C-terminal effector domain of the bipartite response regulators"/>
    <property type="match status" value="1"/>
</dbReference>
<feature type="compositionally biased region" description="Low complexity" evidence="7">
    <location>
        <begin position="122"/>
        <end position="132"/>
    </location>
</feature>
<dbReference type="InterPro" id="IPR001867">
    <property type="entry name" value="OmpR/PhoB-type_DNA-bd"/>
</dbReference>